<keyword evidence="4" id="KW-1185">Reference proteome</keyword>
<dbReference type="PROSITE" id="PS51257">
    <property type="entry name" value="PROKAR_LIPOPROTEIN"/>
    <property type="match status" value="1"/>
</dbReference>
<organism evidence="3 4">
    <name type="scientific">Bradyrhizobium valentinum</name>
    <dbReference type="NCBI Taxonomy" id="1518501"/>
    <lineage>
        <taxon>Bacteria</taxon>
        <taxon>Pseudomonadati</taxon>
        <taxon>Pseudomonadota</taxon>
        <taxon>Alphaproteobacteria</taxon>
        <taxon>Hyphomicrobiales</taxon>
        <taxon>Nitrobacteraceae</taxon>
        <taxon>Bradyrhizobium</taxon>
    </lineage>
</organism>
<keyword evidence="2" id="KW-0732">Signal</keyword>
<gene>
    <name evidence="3" type="ORF">CP49_19615</name>
</gene>
<name>A0A0R3KH12_9BRAD</name>
<evidence type="ECO:0000256" key="2">
    <source>
        <dbReference type="SAM" id="SignalP"/>
    </source>
</evidence>
<feature type="region of interest" description="Disordered" evidence="1">
    <location>
        <begin position="76"/>
        <end position="97"/>
    </location>
</feature>
<comment type="caution">
    <text evidence="3">The sequence shown here is derived from an EMBL/GenBank/DDBJ whole genome shotgun (WGS) entry which is preliminary data.</text>
</comment>
<dbReference type="Proteomes" id="UP000051913">
    <property type="component" value="Unassembled WGS sequence"/>
</dbReference>
<feature type="region of interest" description="Disordered" evidence="1">
    <location>
        <begin position="34"/>
        <end position="62"/>
    </location>
</feature>
<evidence type="ECO:0000256" key="1">
    <source>
        <dbReference type="SAM" id="MobiDB-lite"/>
    </source>
</evidence>
<evidence type="ECO:0000313" key="4">
    <source>
        <dbReference type="Proteomes" id="UP000051913"/>
    </source>
</evidence>
<protein>
    <submittedName>
        <fullName evidence="3">Uncharacterized protein</fullName>
    </submittedName>
</protein>
<accession>A0A0R3KH12</accession>
<reference evidence="3 4" key="1">
    <citation type="submission" date="2014-03" db="EMBL/GenBank/DDBJ databases">
        <title>Bradyrhizobium valentinum sp. nov., isolated from effective nodules of Lupinus mariae-josephae, a lupine endemic of basic-lime soils in Eastern Spain.</title>
        <authorList>
            <person name="Duran D."/>
            <person name="Rey L."/>
            <person name="Navarro A."/>
            <person name="Busquets A."/>
            <person name="Imperial J."/>
            <person name="Ruiz-Argueso T."/>
        </authorList>
    </citation>
    <scope>NUCLEOTIDE SEQUENCE [LARGE SCALE GENOMIC DNA]</scope>
    <source>
        <strain evidence="3 4">LmjM3</strain>
    </source>
</reference>
<sequence length="97" mass="10162">MPVSRTIRLWSIAALFASAFALGGCSTQIADMPGLGVPAGAPERPKEAGGYLPVHDLPPDRNEEAMKPAELAKIQSELTAARDRQAAASTPPKPAKK</sequence>
<proteinExistence type="predicted"/>
<dbReference type="OrthoDB" id="8245029at2"/>
<dbReference type="RefSeq" id="WP_057850505.1">
    <property type="nucleotide sequence ID" value="NZ_LLXX01000076.1"/>
</dbReference>
<dbReference type="EMBL" id="LLXX01000076">
    <property type="protein sequence ID" value="KRR08565.1"/>
    <property type="molecule type" value="Genomic_DNA"/>
</dbReference>
<dbReference type="STRING" id="1518501.CQ10_07055"/>
<evidence type="ECO:0000313" key="3">
    <source>
        <dbReference type="EMBL" id="KRR08565.1"/>
    </source>
</evidence>
<feature type="chain" id="PRO_5009796783" evidence="2">
    <location>
        <begin position="24"/>
        <end position="97"/>
    </location>
</feature>
<dbReference type="AlphaFoldDB" id="A0A0R3KH12"/>
<feature type="signal peptide" evidence="2">
    <location>
        <begin position="1"/>
        <end position="23"/>
    </location>
</feature>